<dbReference type="SMART" id="SM00091">
    <property type="entry name" value="PAS"/>
    <property type="match status" value="2"/>
</dbReference>
<evidence type="ECO:0000259" key="3">
    <source>
        <dbReference type="PROSITE" id="PS50111"/>
    </source>
</evidence>
<protein>
    <submittedName>
        <fullName evidence="6">PAS domain S-box protein</fullName>
    </submittedName>
</protein>
<evidence type="ECO:0000313" key="7">
    <source>
        <dbReference type="Proteomes" id="UP000253562"/>
    </source>
</evidence>
<dbReference type="InterPro" id="IPR035965">
    <property type="entry name" value="PAS-like_dom_sf"/>
</dbReference>
<dbReference type="GO" id="GO:0016020">
    <property type="term" value="C:membrane"/>
    <property type="evidence" value="ECO:0007669"/>
    <property type="project" value="InterPro"/>
</dbReference>
<proteinExistence type="predicted"/>
<dbReference type="InterPro" id="IPR000014">
    <property type="entry name" value="PAS"/>
</dbReference>
<dbReference type="InterPro" id="IPR001610">
    <property type="entry name" value="PAC"/>
</dbReference>
<dbReference type="Gene3D" id="1.10.287.950">
    <property type="entry name" value="Methyl-accepting chemotaxis protein"/>
    <property type="match status" value="1"/>
</dbReference>
<dbReference type="InterPro" id="IPR013655">
    <property type="entry name" value="PAS_fold_3"/>
</dbReference>
<evidence type="ECO:0000256" key="2">
    <source>
        <dbReference type="PROSITE-ProRule" id="PRU00284"/>
    </source>
</evidence>
<comment type="caution">
    <text evidence="6">The sequence shown here is derived from an EMBL/GenBank/DDBJ whole genome shotgun (WGS) entry which is preliminary data.</text>
</comment>
<dbReference type="PROSITE" id="PS50112">
    <property type="entry name" value="PAS"/>
    <property type="match status" value="1"/>
</dbReference>
<evidence type="ECO:0000256" key="1">
    <source>
        <dbReference type="ARBA" id="ARBA00023224"/>
    </source>
</evidence>
<dbReference type="PROSITE" id="PS50111">
    <property type="entry name" value="CHEMOTAXIS_TRANSDUC_2"/>
    <property type="match status" value="1"/>
</dbReference>
<dbReference type="Pfam" id="PF00015">
    <property type="entry name" value="MCPsignal"/>
    <property type="match status" value="1"/>
</dbReference>
<reference evidence="6 7" key="1">
    <citation type="submission" date="2018-07" db="EMBL/GenBank/DDBJ databases">
        <title>Comparative genomes isolates from brazilian mangrove.</title>
        <authorList>
            <person name="De Araujo J.E."/>
            <person name="Taketani R.G."/>
            <person name="Silva M.C.P."/>
            <person name="Lourenco M.V."/>
            <person name="Oliveira V.M."/>
            <person name="Andreote F.D."/>
        </authorList>
    </citation>
    <scope>NUCLEOTIDE SEQUENCE [LARGE SCALE GENOMIC DNA]</scope>
    <source>
        <strain evidence="6 7">HEX PRIS-MGV</strain>
    </source>
</reference>
<dbReference type="SUPFAM" id="SSF55785">
    <property type="entry name" value="PYP-like sensor domain (PAS domain)"/>
    <property type="match status" value="2"/>
</dbReference>
<dbReference type="SMART" id="SM00086">
    <property type="entry name" value="PAC"/>
    <property type="match status" value="1"/>
</dbReference>
<dbReference type="OrthoDB" id="221239at2"/>
<sequence length="452" mass="49661">MFGFAPPSFASFFSYSQTSPKPTEQDQQQAAMLAAIDRSALIVELDLSGKVLTANDNFLHAFGYTLSELKGKPHWMLVDAAYANSDEYRQFWQELRSGEFHTGIFQRVAKDGSAVLLQASYNPVFDEEGKPTKILKIATDISHQLAEREQESRLRNMIENLPLNIMFADRDLIIRYINPKSLRTFQEIRHLLPVAIDQIIGSSIGIFHKNPSHQVRVLSDPQNLPLQTQFQLGGETIELCVCAIYDPSGNYIGPMASWNIITEQTRIRGQVGSLADVGHMVANSVGEMASAIEEISHSICRNAELARETDEEVVSAGTSIRQLSECSQEIDGIVLAIRELAEQTNLLALNATIEAARAGEAGRSFAVVASEVKSLATSTSTATKDIAERVSRIRHNIESVVSANDHITTSVAEVNLNTNTVASAIEEQGTIVHGMKSTADHLVQLAEELKKL</sequence>
<organism evidence="6 7">
    <name type="scientific">Bremerella cremea</name>
    <dbReference type="NCBI Taxonomy" id="1031537"/>
    <lineage>
        <taxon>Bacteria</taxon>
        <taxon>Pseudomonadati</taxon>
        <taxon>Planctomycetota</taxon>
        <taxon>Planctomycetia</taxon>
        <taxon>Pirellulales</taxon>
        <taxon>Pirellulaceae</taxon>
        <taxon>Bremerella</taxon>
    </lineage>
</organism>
<dbReference type="Pfam" id="PF13188">
    <property type="entry name" value="PAS_8"/>
    <property type="match status" value="1"/>
</dbReference>
<dbReference type="Gene3D" id="3.30.450.20">
    <property type="entry name" value="PAS domain"/>
    <property type="match status" value="2"/>
</dbReference>
<dbReference type="PANTHER" id="PTHR32089">
    <property type="entry name" value="METHYL-ACCEPTING CHEMOTAXIS PROTEIN MCPB"/>
    <property type="match status" value="1"/>
</dbReference>
<gene>
    <name evidence="6" type="ORF">DTL42_11945</name>
</gene>
<evidence type="ECO:0000259" key="5">
    <source>
        <dbReference type="PROSITE" id="PS50113"/>
    </source>
</evidence>
<dbReference type="PANTHER" id="PTHR32089:SF112">
    <property type="entry name" value="LYSOZYME-LIKE PROTEIN-RELATED"/>
    <property type="match status" value="1"/>
</dbReference>
<dbReference type="Proteomes" id="UP000253562">
    <property type="component" value="Unassembled WGS sequence"/>
</dbReference>
<dbReference type="GO" id="GO:0007165">
    <property type="term" value="P:signal transduction"/>
    <property type="evidence" value="ECO:0007669"/>
    <property type="project" value="UniProtKB-KW"/>
</dbReference>
<dbReference type="EMBL" id="QPEX01000024">
    <property type="protein sequence ID" value="RCS49243.1"/>
    <property type="molecule type" value="Genomic_DNA"/>
</dbReference>
<feature type="domain" description="PAS" evidence="4">
    <location>
        <begin position="42"/>
        <end position="72"/>
    </location>
</feature>
<dbReference type="NCBIfam" id="TIGR00229">
    <property type="entry name" value="sensory_box"/>
    <property type="match status" value="1"/>
</dbReference>
<feature type="domain" description="Methyl-accepting transducer" evidence="3">
    <location>
        <begin position="281"/>
        <end position="452"/>
    </location>
</feature>
<evidence type="ECO:0000259" key="4">
    <source>
        <dbReference type="PROSITE" id="PS50112"/>
    </source>
</evidence>
<keyword evidence="1 2" id="KW-0807">Transducer</keyword>
<dbReference type="InterPro" id="IPR004089">
    <property type="entry name" value="MCPsignal_dom"/>
</dbReference>
<accession>A0A368KQW7</accession>
<dbReference type="Pfam" id="PF08447">
    <property type="entry name" value="PAS_3"/>
    <property type="match status" value="1"/>
</dbReference>
<dbReference type="SUPFAM" id="SSF58104">
    <property type="entry name" value="Methyl-accepting chemotaxis protein (MCP) signaling domain"/>
    <property type="match status" value="1"/>
</dbReference>
<dbReference type="RefSeq" id="WP_114368959.1">
    <property type="nucleotide sequence ID" value="NZ_QPEX01000024.1"/>
</dbReference>
<evidence type="ECO:0000313" key="6">
    <source>
        <dbReference type="EMBL" id="RCS49243.1"/>
    </source>
</evidence>
<dbReference type="InterPro" id="IPR000700">
    <property type="entry name" value="PAS-assoc_C"/>
</dbReference>
<dbReference type="AlphaFoldDB" id="A0A368KQW7"/>
<name>A0A368KQW7_9BACT</name>
<feature type="domain" description="PAC" evidence="5">
    <location>
        <begin position="101"/>
        <end position="153"/>
    </location>
</feature>
<dbReference type="PROSITE" id="PS50113">
    <property type="entry name" value="PAC"/>
    <property type="match status" value="1"/>
</dbReference>
<dbReference type="CDD" id="cd00130">
    <property type="entry name" value="PAS"/>
    <property type="match status" value="1"/>
</dbReference>
<dbReference type="SMART" id="SM00283">
    <property type="entry name" value="MA"/>
    <property type="match status" value="1"/>
</dbReference>